<dbReference type="Gene3D" id="1.20.950.20">
    <property type="entry name" value="Transmembrane di-heme cytochromes, Chain C"/>
    <property type="match status" value="1"/>
</dbReference>
<reference evidence="14" key="1">
    <citation type="submission" date="2018-06" db="EMBL/GenBank/DDBJ databases">
        <authorList>
            <person name="Zhirakovskaya E."/>
        </authorList>
    </citation>
    <scope>NUCLEOTIDE SEQUENCE</scope>
</reference>
<evidence type="ECO:0000256" key="9">
    <source>
        <dbReference type="ARBA" id="ARBA00022989"/>
    </source>
</evidence>
<keyword evidence="8" id="KW-0249">Electron transport</keyword>
<dbReference type="GO" id="GO:0022904">
    <property type="term" value="P:respiratory electron transport chain"/>
    <property type="evidence" value="ECO:0007669"/>
    <property type="project" value="InterPro"/>
</dbReference>
<feature type="transmembrane region" description="Helical" evidence="12">
    <location>
        <begin position="185"/>
        <end position="204"/>
    </location>
</feature>
<dbReference type="InterPro" id="IPR011577">
    <property type="entry name" value="Cyt_b561_bac/Ni-Hgenase"/>
</dbReference>
<dbReference type="InterPro" id="IPR000516">
    <property type="entry name" value="Ni-dep_Hydgase_cyt-B"/>
</dbReference>
<evidence type="ECO:0000256" key="6">
    <source>
        <dbReference type="ARBA" id="ARBA00022692"/>
    </source>
</evidence>
<keyword evidence="11 12" id="KW-0472">Membrane</keyword>
<dbReference type="EMBL" id="UOGE01000101">
    <property type="protein sequence ID" value="VAX25138.1"/>
    <property type="molecule type" value="Genomic_DNA"/>
</dbReference>
<keyword evidence="10" id="KW-0408">Iron</keyword>
<dbReference type="PRINTS" id="PR00161">
    <property type="entry name" value="NIHGNASECYTB"/>
</dbReference>
<dbReference type="InterPro" id="IPR051542">
    <property type="entry name" value="Hydrogenase_cytochrome"/>
</dbReference>
<keyword evidence="3" id="KW-0813">Transport</keyword>
<dbReference type="GO" id="GO:0020037">
    <property type="term" value="F:heme binding"/>
    <property type="evidence" value="ECO:0007669"/>
    <property type="project" value="TreeGrafter"/>
</dbReference>
<dbReference type="GO" id="GO:0009055">
    <property type="term" value="F:electron transfer activity"/>
    <property type="evidence" value="ECO:0007669"/>
    <property type="project" value="InterPro"/>
</dbReference>
<evidence type="ECO:0000256" key="4">
    <source>
        <dbReference type="ARBA" id="ARBA00022475"/>
    </source>
</evidence>
<keyword evidence="5" id="KW-0349">Heme</keyword>
<dbReference type="PANTHER" id="PTHR30485:SF0">
    <property type="entry name" value="NI_FE-HYDROGENASE 1 B-TYPE CYTOCHROME SUBUNIT-RELATED"/>
    <property type="match status" value="1"/>
</dbReference>
<sequence length="230" mass="27002">MARTLISPQKKELVYVRNFTNRLLHWLMFFSVMVLLPTGYYIGSPTAFFGQGEAYQAFVMADIRLYHFYAAMTLDISIMLRFYLAFFSLYHRDWNELLPLPSNIAGAIRIVKNYFTFDKPPFFRHVDPFDGLLFLLLHLFMVLQLVTGFHLYVHALPPDYWWSELIHLGTDWIGWVLGSDQMVRLVHHMMLWIMISGIIIHVYIQVAKTIIWQDGHIGSIVGGYKYKDVD</sequence>
<protein>
    <recommendedName>
        <fullName evidence="13">Cytochrome b561 bacterial/Ni-hydrogenase domain-containing protein</fullName>
    </recommendedName>
</protein>
<dbReference type="PANTHER" id="PTHR30485">
    <property type="entry name" value="NI/FE-HYDROGENASE 1 B-TYPE CYTOCHROME SUBUNIT"/>
    <property type="match status" value="1"/>
</dbReference>
<dbReference type="GO" id="GO:0005886">
    <property type="term" value="C:plasma membrane"/>
    <property type="evidence" value="ECO:0007669"/>
    <property type="project" value="UniProtKB-SubCell"/>
</dbReference>
<evidence type="ECO:0000256" key="1">
    <source>
        <dbReference type="ARBA" id="ARBA00004651"/>
    </source>
</evidence>
<evidence type="ECO:0000313" key="14">
    <source>
        <dbReference type="EMBL" id="VAX25138.1"/>
    </source>
</evidence>
<feature type="transmembrane region" description="Helical" evidence="12">
    <location>
        <begin position="23"/>
        <end position="43"/>
    </location>
</feature>
<feature type="transmembrane region" description="Helical" evidence="12">
    <location>
        <begin position="63"/>
        <end position="84"/>
    </location>
</feature>
<keyword evidence="9 12" id="KW-1133">Transmembrane helix</keyword>
<evidence type="ECO:0000256" key="5">
    <source>
        <dbReference type="ARBA" id="ARBA00022617"/>
    </source>
</evidence>
<dbReference type="InterPro" id="IPR016174">
    <property type="entry name" value="Di-haem_cyt_TM"/>
</dbReference>
<organism evidence="14">
    <name type="scientific">hydrothermal vent metagenome</name>
    <dbReference type="NCBI Taxonomy" id="652676"/>
    <lineage>
        <taxon>unclassified sequences</taxon>
        <taxon>metagenomes</taxon>
        <taxon>ecological metagenomes</taxon>
    </lineage>
</organism>
<evidence type="ECO:0000256" key="2">
    <source>
        <dbReference type="ARBA" id="ARBA00008622"/>
    </source>
</evidence>
<proteinExistence type="inferred from homology"/>
<evidence type="ECO:0000256" key="11">
    <source>
        <dbReference type="ARBA" id="ARBA00023136"/>
    </source>
</evidence>
<dbReference type="AlphaFoldDB" id="A0A3B1CME3"/>
<accession>A0A3B1CME3</accession>
<feature type="transmembrane region" description="Helical" evidence="12">
    <location>
        <begin position="132"/>
        <end position="153"/>
    </location>
</feature>
<evidence type="ECO:0000256" key="10">
    <source>
        <dbReference type="ARBA" id="ARBA00023004"/>
    </source>
</evidence>
<keyword evidence="6 12" id="KW-0812">Transmembrane</keyword>
<evidence type="ECO:0000256" key="7">
    <source>
        <dbReference type="ARBA" id="ARBA00022723"/>
    </source>
</evidence>
<evidence type="ECO:0000256" key="12">
    <source>
        <dbReference type="SAM" id="Phobius"/>
    </source>
</evidence>
<comment type="similarity">
    <text evidence="2">Belongs to the HupC/HyaC/HydC family.</text>
</comment>
<evidence type="ECO:0000259" key="13">
    <source>
        <dbReference type="Pfam" id="PF01292"/>
    </source>
</evidence>
<gene>
    <name evidence="14" type="ORF">MNBD_NITROSPINAE02-1685</name>
</gene>
<evidence type="ECO:0000256" key="8">
    <source>
        <dbReference type="ARBA" id="ARBA00022982"/>
    </source>
</evidence>
<keyword evidence="4" id="KW-1003">Cell membrane</keyword>
<dbReference type="SUPFAM" id="SSF81342">
    <property type="entry name" value="Transmembrane di-heme cytochromes"/>
    <property type="match status" value="1"/>
</dbReference>
<feature type="domain" description="Cytochrome b561 bacterial/Ni-hydrogenase" evidence="13">
    <location>
        <begin position="20"/>
        <end position="223"/>
    </location>
</feature>
<dbReference type="Pfam" id="PF01292">
    <property type="entry name" value="Ni_hydr_CYTB"/>
    <property type="match status" value="1"/>
</dbReference>
<name>A0A3B1CME3_9ZZZZ</name>
<keyword evidence="7" id="KW-0479">Metal-binding</keyword>
<dbReference type="GO" id="GO:0005506">
    <property type="term" value="F:iron ion binding"/>
    <property type="evidence" value="ECO:0007669"/>
    <property type="project" value="InterPro"/>
</dbReference>
<evidence type="ECO:0000256" key="3">
    <source>
        <dbReference type="ARBA" id="ARBA00022448"/>
    </source>
</evidence>
<comment type="subcellular location">
    <subcellularLocation>
        <location evidence="1">Cell membrane</location>
        <topology evidence="1">Multi-pass membrane protein</topology>
    </subcellularLocation>
</comment>